<dbReference type="InterPro" id="IPR019906">
    <property type="entry name" value="Ribosomal_uL6_bac-type"/>
</dbReference>
<dbReference type="GO" id="GO:0019843">
    <property type="term" value="F:rRNA binding"/>
    <property type="evidence" value="ECO:0007669"/>
    <property type="project" value="InterPro"/>
</dbReference>
<dbReference type="GeneID" id="16833623"/>
<protein>
    <submittedName>
        <fullName evidence="6">Ribosomal protein L6</fullName>
    </submittedName>
</protein>
<accession>S5TYX5</accession>
<dbReference type="PANTHER" id="PTHR11655">
    <property type="entry name" value="60S/50S RIBOSOMAL PROTEIN L6/L9"/>
    <property type="match status" value="1"/>
</dbReference>
<geneLocation type="mitochondrion" evidence="6"/>
<reference evidence="6" key="2">
    <citation type="journal article" date="2014" name="J. Eukaryot. Microbiol.">
        <title>Mitochondrial Genome Sequences and Comparative Genomics of Achlya hypogyna and Thraustotheca clavata.</title>
        <authorList>
            <person name="O'Brien M.A."/>
            <person name="Misner I."/>
            <person name="Lane C.E."/>
        </authorList>
    </citation>
    <scope>NUCLEOTIDE SEQUENCE</scope>
</reference>
<dbReference type="PANTHER" id="PTHR11655:SF14">
    <property type="entry name" value="LARGE RIBOSOMAL SUBUNIT PROTEIN UL6M"/>
    <property type="match status" value="1"/>
</dbReference>
<evidence type="ECO:0000256" key="2">
    <source>
        <dbReference type="ARBA" id="ARBA00022980"/>
    </source>
</evidence>
<keyword evidence="3 4" id="KW-0687">Ribonucleoprotein</keyword>
<comment type="similarity">
    <text evidence="1 4">Belongs to the universal ribosomal protein uL6 family.</text>
</comment>
<sequence length="204" mass="23710">MIKILKKNQKKNQLIFFKSTLGSLNIFNIHEKIRIPKNITIILKKNQLILNGPLGSINLNIMNSLNYFIKNNIILLSFNDLHLKRKKKSFLNLYKSLIKLKIKGILQGFKLNLFLKGLGFKAFIEQNNLILKLGYSHSISIKIPENIKIINQTNKLIFSSSDWVFLTKYVHYIKSFKKPEPYKGKGLLLKNEIIILKEGKKSKK</sequence>
<dbReference type="RefSeq" id="YP_008475352.1">
    <property type="nucleotide sequence ID" value="NC_022178.1"/>
</dbReference>
<keyword evidence="2 4" id="KW-0689">Ribosomal protein</keyword>
<dbReference type="InterPro" id="IPR036789">
    <property type="entry name" value="Ribosomal_uL6-like_a/b-dom_sf"/>
</dbReference>
<dbReference type="SUPFAM" id="SSF56053">
    <property type="entry name" value="Ribosomal protein L6"/>
    <property type="match status" value="2"/>
</dbReference>
<feature type="domain" description="Large ribosomal subunit protein uL6 alpha-beta" evidence="5">
    <location>
        <begin position="118"/>
        <end position="186"/>
    </location>
</feature>
<dbReference type="GO" id="GO:0003735">
    <property type="term" value="F:structural constituent of ribosome"/>
    <property type="evidence" value="ECO:0007669"/>
    <property type="project" value="InterPro"/>
</dbReference>
<organism evidence="6">
    <name type="scientific">Achlya hypogyna</name>
    <name type="common">Oomycete</name>
    <name type="synonym">Protoachlya hypogyna</name>
    <dbReference type="NCBI Taxonomy" id="1202772"/>
    <lineage>
        <taxon>Eukaryota</taxon>
        <taxon>Sar</taxon>
        <taxon>Stramenopiles</taxon>
        <taxon>Oomycota</taxon>
        <taxon>Saprolegniomycetes</taxon>
        <taxon>Saprolegniales</taxon>
        <taxon>Achlyaceae</taxon>
        <taxon>Achlya</taxon>
    </lineage>
</organism>
<reference evidence="6" key="1">
    <citation type="submission" date="2013-06" db="EMBL/GenBank/DDBJ databases">
        <authorList>
            <person name="O'Brian M.A."/>
            <person name="Misner I."/>
            <person name="Lane C.E."/>
        </authorList>
    </citation>
    <scope>NUCLEOTIDE SEQUENCE</scope>
</reference>
<evidence type="ECO:0000256" key="1">
    <source>
        <dbReference type="ARBA" id="ARBA00009356"/>
    </source>
</evidence>
<dbReference type="GO" id="GO:0006412">
    <property type="term" value="P:translation"/>
    <property type="evidence" value="ECO:0007669"/>
    <property type="project" value="InterPro"/>
</dbReference>
<dbReference type="PRINTS" id="PR00059">
    <property type="entry name" value="RIBOSOMALL6"/>
</dbReference>
<dbReference type="GO" id="GO:0005762">
    <property type="term" value="C:mitochondrial large ribosomal subunit"/>
    <property type="evidence" value="ECO:0007669"/>
    <property type="project" value="TreeGrafter"/>
</dbReference>
<evidence type="ECO:0000256" key="4">
    <source>
        <dbReference type="RuleBase" id="RU003869"/>
    </source>
</evidence>
<dbReference type="Gene3D" id="3.90.930.12">
    <property type="entry name" value="Ribosomal protein L6, alpha-beta domain"/>
    <property type="match status" value="2"/>
</dbReference>
<evidence type="ECO:0000256" key="3">
    <source>
        <dbReference type="ARBA" id="ARBA00023274"/>
    </source>
</evidence>
<name>S5TYX5_ACHHY</name>
<dbReference type="InterPro" id="IPR002358">
    <property type="entry name" value="Ribosomal_uL6_CS"/>
</dbReference>
<dbReference type="InterPro" id="IPR020040">
    <property type="entry name" value="Ribosomal_uL6_a/b-dom"/>
</dbReference>
<evidence type="ECO:0000313" key="6">
    <source>
        <dbReference type="EMBL" id="AGS55475.1"/>
    </source>
</evidence>
<dbReference type="Pfam" id="PF00347">
    <property type="entry name" value="Ribosomal_L6"/>
    <property type="match status" value="1"/>
</dbReference>
<keyword evidence="6" id="KW-0496">Mitochondrion</keyword>
<dbReference type="PIRSF" id="PIRSF002162">
    <property type="entry name" value="Ribosomal_L6"/>
    <property type="match status" value="1"/>
</dbReference>
<dbReference type="InterPro" id="IPR000702">
    <property type="entry name" value="Ribosomal_uL6-like"/>
</dbReference>
<evidence type="ECO:0000259" key="5">
    <source>
        <dbReference type="Pfam" id="PF00347"/>
    </source>
</evidence>
<dbReference type="PROSITE" id="PS00525">
    <property type="entry name" value="RIBOSOMAL_L6_1"/>
    <property type="match status" value="1"/>
</dbReference>
<dbReference type="EMBL" id="KF226724">
    <property type="protein sequence ID" value="AGS55475.1"/>
    <property type="molecule type" value="Genomic_DNA"/>
</dbReference>
<dbReference type="AlphaFoldDB" id="S5TYX5"/>
<proteinExistence type="inferred from homology"/>